<dbReference type="Proteomes" id="UP000501076">
    <property type="component" value="Plasmid pFDU301A"/>
</dbReference>
<reference evidence="1 2" key="1">
    <citation type="submission" date="2019-10" db="EMBL/GenBank/DDBJ databases">
        <title>Complete genome sequences for adaption low water activity.</title>
        <authorList>
            <person name="Zhao L."/>
            <person name="Zhong J."/>
        </authorList>
    </citation>
    <scope>NUCLEOTIDE SEQUENCE [LARGE SCALE GENOMIC DNA]</scope>
    <source>
        <strain evidence="1 2">FDU301</strain>
        <plasmid evidence="2">pfdu301a</plasmid>
    </source>
</reference>
<evidence type="ECO:0000313" key="2">
    <source>
        <dbReference type="Proteomes" id="UP000501076"/>
    </source>
</evidence>
<name>A0A6M6E1N2_PRIMG</name>
<geneLocation type="plasmid" evidence="2">
    <name>pfdu301a</name>
</geneLocation>
<protein>
    <submittedName>
        <fullName evidence="1">Uncharacterized protein</fullName>
    </submittedName>
</protein>
<dbReference type="RefSeq" id="WP_171778851.1">
    <property type="nucleotide sequence ID" value="NZ_CP045273.1"/>
</dbReference>
<accession>A0A6M6E1N2</accession>
<dbReference type="AlphaFoldDB" id="A0A6M6E1N2"/>
<sequence length="170" mass="20665">MNYPILYSSTYQMASSELRRYVLSYPKHTTNFTILDAYRFIAYHKFDDDLCIRFEWFIPKEYRRGFRIPLQVEEITKLEKDSKIVFKRGNVISYSDENKAAIPNQEAYEIFHKVVRKERVPLKEGDYKVLEYPKYKETEKIKDIHLNKVVNNYKLFEEYLLNQRPKKKIN</sequence>
<proteinExistence type="predicted"/>
<gene>
    <name evidence="1" type="ORF">FDZ14_32705</name>
</gene>
<keyword evidence="1" id="KW-0614">Plasmid</keyword>
<organism evidence="1 2">
    <name type="scientific">Priestia megaterium</name>
    <name type="common">Bacillus megaterium</name>
    <dbReference type="NCBI Taxonomy" id="1404"/>
    <lineage>
        <taxon>Bacteria</taxon>
        <taxon>Bacillati</taxon>
        <taxon>Bacillota</taxon>
        <taxon>Bacilli</taxon>
        <taxon>Bacillales</taxon>
        <taxon>Bacillaceae</taxon>
        <taxon>Priestia</taxon>
    </lineage>
</organism>
<dbReference type="EMBL" id="CP045273">
    <property type="protein sequence ID" value="QJX80852.1"/>
    <property type="molecule type" value="Genomic_DNA"/>
</dbReference>
<evidence type="ECO:0000313" key="1">
    <source>
        <dbReference type="EMBL" id="QJX80852.1"/>
    </source>
</evidence>